<feature type="region of interest" description="Disordered" evidence="1">
    <location>
        <begin position="318"/>
        <end position="337"/>
    </location>
</feature>
<keyword evidence="3" id="KW-1185">Reference proteome</keyword>
<feature type="compositionally biased region" description="Acidic residues" evidence="1">
    <location>
        <begin position="156"/>
        <end position="171"/>
    </location>
</feature>
<gene>
    <name evidence="2" type="ORF">A1O3_03550</name>
</gene>
<dbReference type="PANTHER" id="PTHR35391">
    <property type="entry name" value="C2H2-TYPE DOMAIN-CONTAINING PROTEIN-RELATED"/>
    <property type="match status" value="1"/>
</dbReference>
<sequence length="367" mass="41582">MEESLLNRWLEQSSEAGQTLDRAEDNFLQSLSPESGYATSLYQVCMRQLSKLCKVQSEKLSPRTRWKPRVQELQLKLYLFGDSFEHGKLESCLNADEELRGSVVGLLLDIGRILTQGYAISLLAGSRDGSGNFNDETTAALKTHLAEAREFLNIEGSDDDSTDSEQSEDETASYLSRDEGLLERKYFRPLFEYVELLLELCPTLEQTYKHRHQETTSSKLQSEHQISVSIPALSYVQNIRDKFPLASNNLVERLGESNWQRHERLRSIDVAKASEELARSNLPQHPKSLFQPVSIFKDSALGSSLPAISEHAPTVASHSSFLSSTEGQDKGRFRVPKLPKNTSYGEPFLCPFCMKTIRQIRSRVDWK</sequence>
<name>W9Y1B0_9EURO</name>
<dbReference type="OrthoDB" id="4120942at2759"/>
<dbReference type="AlphaFoldDB" id="W9Y1B0"/>
<dbReference type="HOGENOM" id="CLU_754388_0_0_1"/>
<dbReference type="Proteomes" id="UP000019478">
    <property type="component" value="Unassembled WGS sequence"/>
</dbReference>
<protein>
    <submittedName>
        <fullName evidence="2">Uncharacterized protein</fullName>
    </submittedName>
</protein>
<feature type="region of interest" description="Disordered" evidence="1">
    <location>
        <begin position="154"/>
        <end position="175"/>
    </location>
</feature>
<reference evidence="2 3" key="1">
    <citation type="submission" date="2013-03" db="EMBL/GenBank/DDBJ databases">
        <title>The Genome Sequence of Capronia epimyces CBS 606.96.</title>
        <authorList>
            <consortium name="The Broad Institute Genomics Platform"/>
            <person name="Cuomo C."/>
            <person name="de Hoog S."/>
            <person name="Gorbushina A."/>
            <person name="Walker B."/>
            <person name="Young S.K."/>
            <person name="Zeng Q."/>
            <person name="Gargeya S."/>
            <person name="Fitzgerald M."/>
            <person name="Haas B."/>
            <person name="Abouelleil A."/>
            <person name="Allen A.W."/>
            <person name="Alvarado L."/>
            <person name="Arachchi H.M."/>
            <person name="Berlin A.M."/>
            <person name="Chapman S.B."/>
            <person name="Gainer-Dewar J."/>
            <person name="Goldberg J."/>
            <person name="Griggs A."/>
            <person name="Gujja S."/>
            <person name="Hansen M."/>
            <person name="Howarth C."/>
            <person name="Imamovic A."/>
            <person name="Ireland A."/>
            <person name="Larimer J."/>
            <person name="McCowan C."/>
            <person name="Murphy C."/>
            <person name="Pearson M."/>
            <person name="Poon T.W."/>
            <person name="Priest M."/>
            <person name="Roberts A."/>
            <person name="Saif S."/>
            <person name="Shea T."/>
            <person name="Sisk P."/>
            <person name="Sykes S."/>
            <person name="Wortman J."/>
            <person name="Nusbaum C."/>
            <person name="Birren B."/>
        </authorList>
    </citation>
    <scope>NUCLEOTIDE SEQUENCE [LARGE SCALE GENOMIC DNA]</scope>
    <source>
        <strain evidence="2 3">CBS 606.96</strain>
    </source>
</reference>
<dbReference type="EMBL" id="AMGY01000003">
    <property type="protein sequence ID" value="EXJ86597.1"/>
    <property type="molecule type" value="Genomic_DNA"/>
</dbReference>
<evidence type="ECO:0000313" key="2">
    <source>
        <dbReference type="EMBL" id="EXJ86597.1"/>
    </source>
</evidence>
<comment type="caution">
    <text evidence="2">The sequence shown here is derived from an EMBL/GenBank/DDBJ whole genome shotgun (WGS) entry which is preliminary data.</text>
</comment>
<evidence type="ECO:0000256" key="1">
    <source>
        <dbReference type="SAM" id="MobiDB-lite"/>
    </source>
</evidence>
<organism evidence="2 3">
    <name type="scientific">Capronia epimyces CBS 606.96</name>
    <dbReference type="NCBI Taxonomy" id="1182542"/>
    <lineage>
        <taxon>Eukaryota</taxon>
        <taxon>Fungi</taxon>
        <taxon>Dikarya</taxon>
        <taxon>Ascomycota</taxon>
        <taxon>Pezizomycotina</taxon>
        <taxon>Eurotiomycetes</taxon>
        <taxon>Chaetothyriomycetidae</taxon>
        <taxon>Chaetothyriales</taxon>
        <taxon>Herpotrichiellaceae</taxon>
        <taxon>Capronia</taxon>
    </lineage>
</organism>
<dbReference type="PANTHER" id="PTHR35391:SF5">
    <property type="entry name" value="DUF6590 DOMAIN-CONTAINING PROTEIN"/>
    <property type="match status" value="1"/>
</dbReference>
<dbReference type="RefSeq" id="XP_007731876.1">
    <property type="nucleotide sequence ID" value="XM_007733686.1"/>
</dbReference>
<evidence type="ECO:0000313" key="3">
    <source>
        <dbReference type="Proteomes" id="UP000019478"/>
    </source>
</evidence>
<accession>W9Y1B0</accession>
<proteinExistence type="predicted"/>
<dbReference type="GeneID" id="19167676"/>